<dbReference type="NCBIfam" id="NF047847">
    <property type="entry name" value="SS_mature_LptM"/>
    <property type="match status" value="1"/>
</dbReference>
<reference evidence="8 9" key="1">
    <citation type="submission" date="2019-02" db="EMBL/GenBank/DDBJ databases">
        <title>Emended description of the genus Rhodopseudomonas and description of Rhodopseudomonas albus sp. nov., a non-phototrophic, heavy-metal-tolerant bacterium isolated from garden soil.</title>
        <authorList>
            <person name="Bao Z."/>
            <person name="Cao W.W."/>
            <person name="Sato Y."/>
            <person name="Nishizawa T."/>
            <person name="Zhao J."/>
            <person name="Guo Y."/>
            <person name="Ohta H."/>
        </authorList>
    </citation>
    <scope>NUCLEOTIDE SEQUENCE [LARGE SCALE GENOMIC DNA]</scope>
    <source>
        <strain evidence="8 9">SK50-23</strain>
    </source>
</reference>
<name>A0ABX8AH42_9BRAD</name>
<dbReference type="EMBL" id="CP036498">
    <property type="protein sequence ID" value="QUS42251.1"/>
    <property type="molecule type" value="Genomic_DNA"/>
</dbReference>
<evidence type="ECO:0000256" key="3">
    <source>
        <dbReference type="ARBA" id="ARBA00023136"/>
    </source>
</evidence>
<dbReference type="Pfam" id="PF13627">
    <property type="entry name" value="LptM_cons"/>
    <property type="match status" value="1"/>
</dbReference>
<keyword evidence="2" id="KW-0732">Signal</keyword>
<evidence type="ECO:0000256" key="5">
    <source>
        <dbReference type="ARBA" id="ARBA00023237"/>
    </source>
</evidence>
<evidence type="ECO:0000256" key="6">
    <source>
        <dbReference type="ARBA" id="ARBA00023288"/>
    </source>
</evidence>
<feature type="compositionally biased region" description="Low complexity" evidence="7">
    <location>
        <begin position="51"/>
        <end position="64"/>
    </location>
</feature>
<evidence type="ECO:0000256" key="1">
    <source>
        <dbReference type="ARBA" id="ARBA00004459"/>
    </source>
</evidence>
<evidence type="ECO:0000256" key="7">
    <source>
        <dbReference type="SAM" id="MobiDB-lite"/>
    </source>
</evidence>
<evidence type="ECO:0000313" key="8">
    <source>
        <dbReference type="EMBL" id="QUS42251.1"/>
    </source>
</evidence>
<keyword evidence="6" id="KW-0449">Lipoprotein</keyword>
<keyword evidence="3" id="KW-0472">Membrane</keyword>
<sequence>MYGASAFGDSAVTRSTRPVFAPRAPWALIVLTASALALGACGRKGGLDLPPQAASAPMGTAAPANDPDMNSAANKGSALTSSNEPDEVRAARGRKRSFVLDPLLD</sequence>
<gene>
    <name evidence="8" type="ORF">RPMA_04315</name>
</gene>
<dbReference type="InterPro" id="IPR032831">
    <property type="entry name" value="LptM_cons"/>
</dbReference>
<protein>
    <recommendedName>
        <fullName evidence="10">Lipoprotein</fullName>
    </recommendedName>
</protein>
<accession>A0ABX8AH42</accession>
<keyword evidence="4" id="KW-0564">Palmitate</keyword>
<keyword evidence="9" id="KW-1185">Reference proteome</keyword>
<organism evidence="8 9">
    <name type="scientific">Tardiphaga alba</name>
    <dbReference type="NCBI Taxonomy" id="340268"/>
    <lineage>
        <taxon>Bacteria</taxon>
        <taxon>Pseudomonadati</taxon>
        <taxon>Pseudomonadota</taxon>
        <taxon>Alphaproteobacteria</taxon>
        <taxon>Hyphomicrobiales</taxon>
        <taxon>Nitrobacteraceae</taxon>
        <taxon>Tardiphaga</taxon>
    </lineage>
</organism>
<keyword evidence="5" id="KW-0998">Cell outer membrane</keyword>
<feature type="region of interest" description="Disordered" evidence="7">
    <location>
        <begin position="47"/>
        <end position="93"/>
    </location>
</feature>
<evidence type="ECO:0000256" key="4">
    <source>
        <dbReference type="ARBA" id="ARBA00023139"/>
    </source>
</evidence>
<comment type="subcellular location">
    <subcellularLocation>
        <location evidence="1">Cell outer membrane</location>
        <topology evidence="1">Lipid-anchor</topology>
    </subcellularLocation>
</comment>
<evidence type="ECO:0008006" key="10">
    <source>
        <dbReference type="Google" id="ProtNLM"/>
    </source>
</evidence>
<proteinExistence type="predicted"/>
<evidence type="ECO:0000256" key="2">
    <source>
        <dbReference type="ARBA" id="ARBA00022729"/>
    </source>
</evidence>
<evidence type="ECO:0000313" key="9">
    <source>
        <dbReference type="Proteomes" id="UP000682843"/>
    </source>
</evidence>
<feature type="compositionally biased region" description="Polar residues" evidence="7">
    <location>
        <begin position="71"/>
        <end position="83"/>
    </location>
</feature>
<dbReference type="Proteomes" id="UP000682843">
    <property type="component" value="Chromosome"/>
</dbReference>